<dbReference type="GO" id="GO:0046872">
    <property type="term" value="F:metal ion binding"/>
    <property type="evidence" value="ECO:0007669"/>
    <property type="project" value="UniProtKB-KW"/>
</dbReference>
<dbReference type="SUPFAM" id="SSF50923">
    <property type="entry name" value="Hemopexin-like domain"/>
    <property type="match status" value="1"/>
</dbReference>
<feature type="binding site" evidence="19">
    <location>
        <position position="216"/>
    </location>
    <ligand>
        <name>Zn(2+)</name>
        <dbReference type="ChEBI" id="CHEBI:29105"/>
        <label>2</label>
        <note>catalytic</note>
    </ligand>
</feature>
<dbReference type="GO" id="GO:0004222">
    <property type="term" value="F:metalloendopeptidase activity"/>
    <property type="evidence" value="ECO:0007669"/>
    <property type="project" value="UniProtKB-EC"/>
</dbReference>
<evidence type="ECO:0000256" key="9">
    <source>
        <dbReference type="ARBA" id="ARBA00022801"/>
    </source>
</evidence>
<dbReference type="InterPro" id="IPR024079">
    <property type="entry name" value="MetalloPept_cat_dom_sf"/>
</dbReference>
<feature type="binding site" evidence="20">
    <location>
        <position position="195"/>
    </location>
    <ligand>
        <name>Ca(2+)</name>
        <dbReference type="ChEBI" id="CHEBI:29108"/>
        <label>3</label>
    </ligand>
</feature>
<feature type="binding site" evidence="20">
    <location>
        <position position="167"/>
    </location>
    <ligand>
        <name>Zn(2+)</name>
        <dbReference type="ChEBI" id="CHEBI:29105"/>
        <label>1</label>
    </ligand>
</feature>
<dbReference type="SUPFAM" id="SSF55486">
    <property type="entry name" value="Metalloproteases ('zincins'), catalytic domain"/>
    <property type="match status" value="1"/>
</dbReference>
<feature type="active site" evidence="18">
    <location>
        <position position="217"/>
    </location>
</feature>
<dbReference type="PANTHER" id="PTHR10201:SF151">
    <property type="entry name" value="INTERSTITIAL COLLAGENASE"/>
    <property type="match status" value="1"/>
</dbReference>
<evidence type="ECO:0000256" key="4">
    <source>
        <dbReference type="ARBA" id="ARBA00022530"/>
    </source>
</evidence>
<feature type="short sequence motif" description="Cysteine switch" evidence="23">
    <location>
        <begin position="88"/>
        <end position="95"/>
    </location>
</feature>
<keyword evidence="3" id="KW-0964">Secreted</keyword>
<feature type="repeat" description="Hemopexin" evidence="24">
    <location>
        <begin position="281"/>
        <end position="330"/>
    </location>
</feature>
<evidence type="ECO:0000256" key="21">
    <source>
        <dbReference type="PIRSR" id="PIRSR621190-3"/>
    </source>
</evidence>
<keyword evidence="7 25" id="KW-0732">Signal</keyword>
<feature type="binding site" evidence="20">
    <location>
        <position position="189"/>
    </location>
    <ligand>
        <name>Ca(2+)</name>
        <dbReference type="ChEBI" id="CHEBI:29108"/>
        <label>2</label>
    </ligand>
</feature>
<proteinExistence type="inferred from homology"/>
<feature type="domain" description="Peptidase metallopeptidase" evidence="26">
    <location>
        <begin position="102"/>
        <end position="262"/>
    </location>
</feature>
<feature type="binding site" evidence="20">
    <location>
        <position position="172"/>
    </location>
    <ligand>
        <name>Ca(2+)</name>
        <dbReference type="ChEBI" id="CHEBI:29108"/>
        <label>3</label>
    </ligand>
</feature>
<feature type="binding site" evidence="19">
    <location>
        <position position="226"/>
    </location>
    <ligand>
        <name>Zn(2+)</name>
        <dbReference type="ChEBI" id="CHEBI:29105"/>
        <label>2</label>
        <note>catalytic</note>
    </ligand>
</feature>
<dbReference type="CDD" id="cd00094">
    <property type="entry name" value="HX"/>
    <property type="match status" value="1"/>
</dbReference>
<keyword evidence="5" id="KW-0645">Protease</keyword>
<comment type="catalytic activity">
    <reaction evidence="16">
        <text>Cleavage of the triple helix of collagen at about three-quarters of the length of the molecule from the N-terminus, at 775-Gly-|-Ile-776 in the alpha1(I) chain. Cleaves synthetic substrates and alpha-macroglobulins at bonds where P1' is a hydrophobic residue.</text>
        <dbReference type="EC" id="3.4.24.7"/>
    </reaction>
</comment>
<dbReference type="PANTHER" id="PTHR10201">
    <property type="entry name" value="MATRIX METALLOPROTEINASE"/>
    <property type="match status" value="1"/>
</dbReference>
<evidence type="ECO:0000313" key="28">
    <source>
        <dbReference type="Proteomes" id="UP001557470"/>
    </source>
</evidence>
<dbReference type="PIRSF" id="PIRSF001191">
    <property type="entry name" value="Peptidase_M10A_matrix"/>
    <property type="match status" value="1"/>
</dbReference>
<feature type="binding site" evidence="20">
    <location>
        <position position="234"/>
    </location>
    <ligand>
        <name>Zn(2+)</name>
        <dbReference type="ChEBI" id="CHEBI:29105"/>
        <label>2</label>
        <note>catalytic</note>
    </ligand>
</feature>
<keyword evidence="11 20" id="KW-0106">Calcium</keyword>
<comment type="similarity">
    <text evidence="2">Belongs to the peptidase M10A family.</text>
</comment>
<dbReference type="Gene3D" id="2.110.10.10">
    <property type="entry name" value="Hemopexin-like domain"/>
    <property type="match status" value="1"/>
</dbReference>
<feature type="binding site" evidence="20">
    <location>
        <position position="173"/>
    </location>
    <ligand>
        <name>Ca(2+)</name>
        <dbReference type="ChEBI" id="CHEBI:29108"/>
        <label>3</label>
    </ligand>
</feature>
<evidence type="ECO:0000256" key="24">
    <source>
        <dbReference type="PROSITE-ProRule" id="PRU01011"/>
    </source>
</evidence>
<dbReference type="Pfam" id="PF00045">
    <property type="entry name" value="Hemopexin"/>
    <property type="match status" value="3"/>
</dbReference>
<feature type="signal peptide" evidence="25">
    <location>
        <begin position="1"/>
        <end position="19"/>
    </location>
</feature>
<keyword evidence="15 21" id="KW-1015">Disulfide bond</keyword>
<organism evidence="27 28">
    <name type="scientific">Umbra pygmaea</name>
    <name type="common">Eastern mudminnow</name>
    <dbReference type="NCBI Taxonomy" id="75934"/>
    <lineage>
        <taxon>Eukaryota</taxon>
        <taxon>Metazoa</taxon>
        <taxon>Chordata</taxon>
        <taxon>Craniata</taxon>
        <taxon>Vertebrata</taxon>
        <taxon>Euteleostomi</taxon>
        <taxon>Actinopterygii</taxon>
        <taxon>Neopterygii</taxon>
        <taxon>Teleostei</taxon>
        <taxon>Protacanthopterygii</taxon>
        <taxon>Esociformes</taxon>
        <taxon>Umbridae</taxon>
        <taxon>Umbra</taxon>
    </lineage>
</organism>
<evidence type="ECO:0000256" key="19">
    <source>
        <dbReference type="PIRSR" id="PIRSR001191-2"/>
    </source>
</evidence>
<dbReference type="InterPro" id="IPR021190">
    <property type="entry name" value="Pept_M10A"/>
</dbReference>
<dbReference type="PROSITE" id="PS51642">
    <property type="entry name" value="HEMOPEXIN_2"/>
    <property type="match status" value="3"/>
</dbReference>
<dbReference type="Pfam" id="PF00413">
    <property type="entry name" value="Peptidase_M10"/>
    <property type="match status" value="1"/>
</dbReference>
<feature type="binding site" description="in inhibited form" evidence="20">
    <location>
        <position position="90"/>
    </location>
    <ligand>
        <name>Zn(2+)</name>
        <dbReference type="ChEBI" id="CHEBI:29105"/>
        <label>2</label>
        <note>catalytic</note>
    </ligand>
</feature>
<dbReference type="InterPro" id="IPR018487">
    <property type="entry name" value="Hemopexin-like_repeat"/>
</dbReference>
<feature type="binding site" evidence="20">
    <location>
        <position position="385"/>
    </location>
    <ligand>
        <name>Ca(2+)</name>
        <dbReference type="ChEBI" id="CHEBI:29108"/>
        <label>5</label>
    </ligand>
</feature>
<dbReference type="SMART" id="SM00120">
    <property type="entry name" value="HX"/>
    <property type="match status" value="4"/>
</dbReference>
<accession>A0ABD0XBP7</accession>
<keyword evidence="28" id="KW-1185">Reference proteome</keyword>
<dbReference type="PRINTS" id="PR00138">
    <property type="entry name" value="MATRIXIN"/>
</dbReference>
<feature type="binding site" evidence="20">
    <location>
        <position position="121"/>
    </location>
    <ligand>
        <name>Ca(2+)</name>
        <dbReference type="ChEBI" id="CHEBI:29108"/>
        <label>1</label>
    </ligand>
</feature>
<dbReference type="SUPFAM" id="SSF47090">
    <property type="entry name" value="PGBD-like"/>
    <property type="match status" value="1"/>
</dbReference>
<evidence type="ECO:0000256" key="18">
    <source>
        <dbReference type="PIRSR" id="PIRSR001191-1"/>
    </source>
</evidence>
<evidence type="ECO:0000256" key="25">
    <source>
        <dbReference type="SAM" id="SignalP"/>
    </source>
</evidence>
<comment type="subcellular location">
    <subcellularLocation>
        <location evidence="1">Secreted</location>
        <location evidence="1">Extracellular space</location>
        <location evidence="1">Extracellular matrix</location>
    </subcellularLocation>
</comment>
<evidence type="ECO:0000256" key="6">
    <source>
        <dbReference type="ARBA" id="ARBA00022723"/>
    </source>
</evidence>
<dbReference type="PROSITE" id="PS00546">
    <property type="entry name" value="CYSTEINE_SWITCH"/>
    <property type="match status" value="1"/>
</dbReference>
<evidence type="ECO:0000256" key="15">
    <source>
        <dbReference type="ARBA" id="ARBA00023157"/>
    </source>
</evidence>
<feature type="binding site" evidence="20">
    <location>
        <position position="198"/>
    </location>
    <ligand>
        <name>Ca(2+)</name>
        <dbReference type="ChEBI" id="CHEBI:29108"/>
        <label>3</label>
    </ligand>
</feature>
<feature type="binding site" evidence="20">
    <location>
        <position position="337"/>
    </location>
    <ligand>
        <name>Ca(2+)</name>
        <dbReference type="ChEBI" id="CHEBI:29108"/>
        <label>5</label>
    </ligand>
</feature>
<keyword evidence="14" id="KW-0865">Zymogen</keyword>
<protein>
    <recommendedName>
        <fullName evidence="17">interstitial collagenase</fullName>
        <ecNumber evidence="17">3.4.24.7</ecNumber>
    </recommendedName>
</protein>
<feature type="repeat" description="Hemopexin" evidence="24">
    <location>
        <begin position="331"/>
        <end position="377"/>
    </location>
</feature>
<dbReference type="InterPro" id="IPR006026">
    <property type="entry name" value="Peptidase_Metallo"/>
</dbReference>
<name>A0ABD0XBP7_UMBPY</name>
<dbReference type="AlphaFoldDB" id="A0ABD0XBP7"/>
<feature type="binding site" evidence="20">
    <location>
        <position position="291"/>
    </location>
    <ligand>
        <name>Ca(2+)</name>
        <dbReference type="ChEBI" id="CHEBI:29108"/>
        <label>4</label>
    </ligand>
</feature>
<dbReference type="GO" id="GO:0006508">
    <property type="term" value="P:proteolysis"/>
    <property type="evidence" value="ECO:0007669"/>
    <property type="project" value="UniProtKB-KW"/>
</dbReference>
<dbReference type="InterPro" id="IPR021158">
    <property type="entry name" value="Pept_M10A_Zn_BS"/>
</dbReference>
<keyword evidence="12" id="KW-0482">Metalloprotease</keyword>
<evidence type="ECO:0000256" key="11">
    <source>
        <dbReference type="ARBA" id="ARBA00022837"/>
    </source>
</evidence>
<evidence type="ECO:0000256" key="2">
    <source>
        <dbReference type="ARBA" id="ARBA00010370"/>
    </source>
</evidence>
<evidence type="ECO:0000256" key="23">
    <source>
        <dbReference type="PIRSR" id="PIRSR621190-5"/>
    </source>
</evidence>
<dbReference type="FunFam" id="3.40.390.10:FF:000007">
    <property type="entry name" value="Collagenase 3"/>
    <property type="match status" value="1"/>
</dbReference>
<evidence type="ECO:0000256" key="16">
    <source>
        <dbReference type="ARBA" id="ARBA00036005"/>
    </source>
</evidence>
<dbReference type="Gene3D" id="3.40.390.10">
    <property type="entry name" value="Collagenase (Catalytic Domain)"/>
    <property type="match status" value="1"/>
</dbReference>
<feature type="binding site" evidence="20">
    <location>
        <position position="191"/>
    </location>
    <ligand>
        <name>Ca(2+)</name>
        <dbReference type="ChEBI" id="CHEBI:29108"/>
        <label>2</label>
    </ligand>
</feature>
<dbReference type="InterPro" id="IPR000585">
    <property type="entry name" value="Hemopexin-like_dom"/>
</dbReference>
<keyword evidence="6 19" id="KW-0479">Metal-binding</keyword>
<keyword evidence="10 19" id="KW-0862">Zinc</keyword>
<dbReference type="FunFam" id="2.110.10.10:FF:000002">
    <property type="entry name" value="Matrix metallopeptidase 3"/>
    <property type="match status" value="1"/>
</dbReference>
<dbReference type="GO" id="GO:0030574">
    <property type="term" value="P:collagen catabolic process"/>
    <property type="evidence" value="ECO:0007669"/>
    <property type="project" value="UniProtKB-KW"/>
</dbReference>
<dbReference type="InterPro" id="IPR018486">
    <property type="entry name" value="Hemopexin_CS"/>
</dbReference>
<evidence type="ECO:0000256" key="20">
    <source>
        <dbReference type="PIRSR" id="PIRSR621190-2"/>
    </source>
</evidence>
<keyword evidence="4" id="KW-0272">Extracellular matrix</keyword>
<feature type="binding site" evidence="20">
    <location>
        <position position="165"/>
    </location>
    <ligand>
        <name>Zn(2+)</name>
        <dbReference type="ChEBI" id="CHEBI:29105"/>
        <label>1</label>
    </ligand>
</feature>
<dbReference type="EMBL" id="JAGEUA010000004">
    <property type="protein sequence ID" value="KAL0984402.1"/>
    <property type="molecule type" value="Genomic_DNA"/>
</dbReference>
<evidence type="ECO:0000256" key="5">
    <source>
        <dbReference type="ARBA" id="ARBA00022670"/>
    </source>
</evidence>
<dbReference type="EC" id="3.4.24.7" evidence="17"/>
<feature type="chain" id="PRO_5044799616" description="interstitial collagenase" evidence="25">
    <location>
        <begin position="20"/>
        <end position="471"/>
    </location>
</feature>
<keyword evidence="8" id="KW-0677">Repeat</keyword>
<dbReference type="InterPro" id="IPR001818">
    <property type="entry name" value="Pept_M10_metallopeptidase"/>
</dbReference>
<evidence type="ECO:0000259" key="26">
    <source>
        <dbReference type="SMART" id="SM00235"/>
    </source>
</evidence>
<evidence type="ECO:0000256" key="1">
    <source>
        <dbReference type="ARBA" id="ARBA00004498"/>
    </source>
</evidence>
<dbReference type="SMART" id="SM00235">
    <property type="entry name" value="ZnMc"/>
    <property type="match status" value="1"/>
</dbReference>
<evidence type="ECO:0000256" key="12">
    <source>
        <dbReference type="ARBA" id="ARBA00023049"/>
    </source>
</evidence>
<evidence type="ECO:0000256" key="7">
    <source>
        <dbReference type="ARBA" id="ARBA00022729"/>
    </source>
</evidence>
<evidence type="ECO:0000256" key="14">
    <source>
        <dbReference type="ARBA" id="ARBA00023145"/>
    </source>
</evidence>
<dbReference type="CDD" id="cd04278">
    <property type="entry name" value="ZnMc_MMP"/>
    <property type="match status" value="1"/>
</dbReference>
<evidence type="ECO:0000256" key="17">
    <source>
        <dbReference type="ARBA" id="ARBA00038924"/>
    </source>
</evidence>
<evidence type="ECO:0000256" key="3">
    <source>
        <dbReference type="ARBA" id="ARBA00022525"/>
    </source>
</evidence>
<comment type="caution">
    <text evidence="27">The sequence shown here is derived from an EMBL/GenBank/DDBJ whole genome shotgun (WGS) entry which is preliminary data.</text>
</comment>
<dbReference type="PROSITE" id="PS00024">
    <property type="entry name" value="HEMOPEXIN"/>
    <property type="match status" value="1"/>
</dbReference>
<keyword evidence="13" id="KW-0177">Collagen degradation</keyword>
<evidence type="ECO:0000256" key="10">
    <source>
        <dbReference type="ARBA" id="ARBA00022833"/>
    </source>
</evidence>
<evidence type="ECO:0000256" key="13">
    <source>
        <dbReference type="ARBA" id="ARBA00023105"/>
    </source>
</evidence>
<feature type="modified residue" description="Phosphotyrosine; by PKDCC" evidence="22">
    <location>
        <position position="366"/>
    </location>
</feature>
<dbReference type="InterPro" id="IPR033739">
    <property type="entry name" value="M10A_MMP"/>
</dbReference>
<sequence length="471" mass="53375">MKTFKVCLLLVNLAIMVYSLPIAPSIKTDEALAETYLKRFFNMTEEAGPADLQVSSQRSRNVSETQKVFGLKVTRQLDAETLKMMKKPRCGVPDVRHFSTFNNLKWQTNQLTYRIENYTPDMSVSDVENSIERALQVWAKVTPLRFTRIYNGTADISISFTRGDHHDNSPFDGPNGILAHAFAPGPGIGGDVHFDEDEEFTFNSKSGYNLFLVAAHEFGHSLGLSHSSDPGSLMYAFYTNMNPNTFSLPRDDVDGIQDIYGPNPDVNATTDKPNITPPSTPDACDPTLVLDAATTLRGEKMFFKGRFFWRSHSQNSQLEQHLIKTFWPELPENIDAAYESLFADRMFVFKGRKIWAINGFDLVPGYPRDLKSFGLPGTVKKVNAALYDEDSNKTLFFVGKMYFSYDEEKKRMDSGFPKRVDKVFPGMKSKVTAAFQVQRYSYLFSGSSVFEYDMVAKRLFRNLGNNYFLSC</sequence>
<dbReference type="Proteomes" id="UP001557470">
    <property type="component" value="Unassembled WGS sequence"/>
</dbReference>
<feature type="binding site" evidence="20">
    <location>
        <position position="198"/>
    </location>
    <ligand>
        <name>Ca(2+)</name>
        <dbReference type="ChEBI" id="CHEBI:29108"/>
        <label>1</label>
    </ligand>
</feature>
<comment type="cofactor">
    <cofactor evidence="20">
        <name>Ca(2+)</name>
        <dbReference type="ChEBI" id="CHEBI:29108"/>
    </cofactor>
    <text evidence="20">Can bind about 5 Ca(2+) ions per subunit.</text>
</comment>
<feature type="binding site" evidence="20">
    <location>
        <position position="335"/>
    </location>
    <ligand>
        <name>Ca(2+)</name>
        <dbReference type="ChEBI" id="CHEBI:29108"/>
        <label>4</label>
    </ligand>
</feature>
<gene>
    <name evidence="27" type="ORF">UPYG_G00140970</name>
</gene>
<feature type="binding site" evidence="19">
    <location>
        <position position="220"/>
    </location>
    <ligand>
        <name>Zn(2+)</name>
        <dbReference type="ChEBI" id="CHEBI:29105"/>
        <label>2</label>
        <note>catalytic</note>
    </ligand>
</feature>
<keyword evidence="9" id="KW-0378">Hydrolase</keyword>
<reference evidence="27 28" key="1">
    <citation type="submission" date="2024-06" db="EMBL/GenBank/DDBJ databases">
        <authorList>
            <person name="Pan Q."/>
            <person name="Wen M."/>
            <person name="Jouanno E."/>
            <person name="Zahm M."/>
            <person name="Klopp C."/>
            <person name="Cabau C."/>
            <person name="Louis A."/>
            <person name="Berthelot C."/>
            <person name="Parey E."/>
            <person name="Roest Crollius H."/>
            <person name="Montfort J."/>
            <person name="Robinson-Rechavi M."/>
            <person name="Bouchez O."/>
            <person name="Lampietro C."/>
            <person name="Lopez Roques C."/>
            <person name="Donnadieu C."/>
            <person name="Postlethwait J."/>
            <person name="Bobe J."/>
            <person name="Verreycken H."/>
            <person name="Guiguen Y."/>
        </authorList>
    </citation>
    <scope>NUCLEOTIDE SEQUENCE [LARGE SCALE GENOMIC DNA]</scope>
    <source>
        <strain evidence="27">Up_M1</strain>
        <tissue evidence="27">Testis</tissue>
    </source>
</reference>
<dbReference type="InterPro" id="IPR036375">
    <property type="entry name" value="Hemopexin-like_dom_sf"/>
</dbReference>
<evidence type="ECO:0000256" key="22">
    <source>
        <dbReference type="PIRSR" id="PIRSR621190-4"/>
    </source>
</evidence>
<evidence type="ECO:0000256" key="8">
    <source>
        <dbReference type="ARBA" id="ARBA00022737"/>
    </source>
</evidence>
<evidence type="ECO:0000313" key="27">
    <source>
        <dbReference type="EMBL" id="KAL0984402.1"/>
    </source>
</evidence>
<comment type="cofactor">
    <cofactor evidence="20">
        <name>Zn(2+)</name>
        <dbReference type="ChEBI" id="CHEBI:29105"/>
    </cofactor>
    <text evidence="20">Binds 2 Zn(2+) ions per subunit.</text>
</comment>
<feature type="disulfide bond" evidence="21">
    <location>
        <begin position="284"/>
        <end position="471"/>
    </location>
</feature>
<dbReference type="InterPro" id="IPR036365">
    <property type="entry name" value="PGBD-like_sf"/>
</dbReference>
<feature type="binding site" evidence="20">
    <location>
        <position position="180"/>
    </location>
    <ligand>
        <name>Zn(2+)</name>
        <dbReference type="ChEBI" id="CHEBI:29105"/>
        <label>1</label>
    </ligand>
</feature>
<feature type="binding site" evidence="20">
    <location>
        <position position="155"/>
    </location>
    <ligand>
        <name>Ca(2+)</name>
        <dbReference type="ChEBI" id="CHEBI:29108"/>
        <label>2</label>
    </ligand>
</feature>
<feature type="binding site" evidence="20">
    <location>
        <position position="193"/>
    </location>
    <ligand>
        <name>Zn(2+)</name>
        <dbReference type="ChEBI" id="CHEBI:29105"/>
        <label>1</label>
    </ligand>
</feature>
<feature type="repeat" description="Hemopexin" evidence="24">
    <location>
        <begin position="379"/>
        <end position="427"/>
    </location>
</feature>